<feature type="compositionally biased region" description="Basic and acidic residues" evidence="1">
    <location>
        <begin position="15"/>
        <end position="30"/>
    </location>
</feature>
<dbReference type="CDD" id="cd00085">
    <property type="entry name" value="HNHc"/>
    <property type="match status" value="1"/>
</dbReference>
<dbReference type="eggNOG" id="COG1403">
    <property type="taxonomic scope" value="Bacteria"/>
</dbReference>
<feature type="region of interest" description="Disordered" evidence="1">
    <location>
        <begin position="1"/>
        <end position="30"/>
    </location>
</feature>
<feature type="compositionally biased region" description="Polar residues" evidence="1">
    <location>
        <begin position="89"/>
        <end position="102"/>
    </location>
</feature>
<accession>G8LVW8</accession>
<dbReference type="HOGENOM" id="CLU_073825_2_0_9"/>
<organism evidence="3 4">
    <name type="scientific">Acetivibrio clariflavus (strain DSM 19732 / NBRC 101661 / EBR45)</name>
    <name type="common">Clostridium clariflavum</name>
    <dbReference type="NCBI Taxonomy" id="720554"/>
    <lineage>
        <taxon>Bacteria</taxon>
        <taxon>Bacillati</taxon>
        <taxon>Bacillota</taxon>
        <taxon>Clostridia</taxon>
        <taxon>Eubacteriales</taxon>
        <taxon>Oscillospiraceae</taxon>
        <taxon>Acetivibrio</taxon>
    </lineage>
</organism>
<dbReference type="EMBL" id="CP003065">
    <property type="protein sequence ID" value="AEV67535.1"/>
    <property type="molecule type" value="Genomic_DNA"/>
</dbReference>
<keyword evidence="3" id="KW-0540">Nuclease</keyword>
<dbReference type="Gene3D" id="1.10.30.50">
    <property type="match status" value="1"/>
</dbReference>
<evidence type="ECO:0000259" key="2">
    <source>
        <dbReference type="Pfam" id="PF13395"/>
    </source>
</evidence>
<evidence type="ECO:0000256" key="1">
    <source>
        <dbReference type="SAM" id="MobiDB-lite"/>
    </source>
</evidence>
<feature type="region of interest" description="Disordered" evidence="1">
    <location>
        <begin position="82"/>
        <end position="112"/>
    </location>
</feature>
<feature type="domain" description="HNH nuclease" evidence="2">
    <location>
        <begin position="76"/>
        <end position="111"/>
    </location>
</feature>
<dbReference type="KEGG" id="ccl:Clocl_0847"/>
<gene>
    <name evidence="3" type="ordered locus">Clocl_0847</name>
</gene>
<reference evidence="3 4" key="2">
    <citation type="journal article" date="2012" name="Stand. Genomic Sci.">
        <title>Complete Genome Sequence of Clostridium clariflavum DSM 19732.</title>
        <authorList>
            <person name="Izquierdo J.A."/>
            <person name="Goodwin L."/>
            <person name="Davenport K.W."/>
            <person name="Teshima H."/>
            <person name="Bruce D."/>
            <person name="Detter C."/>
            <person name="Tapia R."/>
            <person name="Han S."/>
            <person name="Land M."/>
            <person name="Hauser L."/>
            <person name="Jeffries C.D."/>
            <person name="Han J."/>
            <person name="Pitluck S."/>
            <person name="Nolan M."/>
            <person name="Chen A."/>
            <person name="Huntemann M."/>
            <person name="Mavromatis K."/>
            <person name="Mikhailova N."/>
            <person name="Liolios K."/>
            <person name="Woyke T."/>
            <person name="Lynd L.R."/>
        </authorList>
    </citation>
    <scope>NUCLEOTIDE SEQUENCE [LARGE SCALE GENOMIC DNA]</scope>
    <source>
        <strain evidence="4">DSM 19732 / NBRC 101661 / EBR45</strain>
    </source>
</reference>
<name>G8LVW8_ACECE</name>
<sequence>MVHNADYKPTGPYSHLEDPKNVGEGKDFTPAQKEKIIKANKERNGGIVLSDDPNDVIKGELVRPSKSQKGVVPPDNEWQIDHIIPKSKGGTNSYSNAQVLSRKQNRLKSDKL</sequence>
<evidence type="ECO:0000313" key="3">
    <source>
        <dbReference type="EMBL" id="AEV67535.1"/>
    </source>
</evidence>
<reference evidence="4" key="1">
    <citation type="submission" date="2011-12" db="EMBL/GenBank/DDBJ databases">
        <title>Complete sequence of Clostridium clariflavum DSM 19732.</title>
        <authorList>
            <consortium name="US DOE Joint Genome Institute"/>
            <person name="Lucas S."/>
            <person name="Han J."/>
            <person name="Lapidus A."/>
            <person name="Cheng J.-F."/>
            <person name="Goodwin L."/>
            <person name="Pitluck S."/>
            <person name="Peters L."/>
            <person name="Teshima H."/>
            <person name="Detter J.C."/>
            <person name="Han C."/>
            <person name="Tapia R."/>
            <person name="Land M."/>
            <person name="Hauser L."/>
            <person name="Kyrpides N."/>
            <person name="Ivanova N."/>
            <person name="Pagani I."/>
            <person name="Kitzmiller T."/>
            <person name="Lynd L."/>
            <person name="Izquierdo J."/>
            <person name="Woyke T."/>
        </authorList>
    </citation>
    <scope>NUCLEOTIDE SEQUENCE [LARGE SCALE GENOMIC DNA]</scope>
    <source>
        <strain evidence="4">DSM 19732 / NBRC 101661 / EBR45</strain>
    </source>
</reference>
<dbReference type="Pfam" id="PF13395">
    <property type="entry name" value="HNH_4"/>
    <property type="match status" value="1"/>
</dbReference>
<evidence type="ECO:0000313" key="4">
    <source>
        <dbReference type="Proteomes" id="UP000005435"/>
    </source>
</evidence>
<keyword evidence="3" id="KW-0378">Hydrolase</keyword>
<keyword evidence="3" id="KW-0255">Endonuclease</keyword>
<dbReference type="GO" id="GO:0004519">
    <property type="term" value="F:endonuclease activity"/>
    <property type="evidence" value="ECO:0007669"/>
    <property type="project" value="UniProtKB-KW"/>
</dbReference>
<proteinExistence type="predicted"/>
<dbReference type="InterPro" id="IPR003615">
    <property type="entry name" value="HNH_nuc"/>
</dbReference>
<keyword evidence="4" id="KW-1185">Reference proteome</keyword>
<dbReference type="AlphaFoldDB" id="G8LVW8"/>
<protein>
    <submittedName>
        <fullName evidence="3">Restriction endonuclease</fullName>
    </submittedName>
</protein>
<dbReference type="Proteomes" id="UP000005435">
    <property type="component" value="Chromosome"/>
</dbReference>